<proteinExistence type="predicted"/>
<dbReference type="InterPro" id="IPR016181">
    <property type="entry name" value="Acyl_CoA_acyltransferase"/>
</dbReference>
<dbReference type="Pfam" id="PF13480">
    <property type="entry name" value="Acetyltransf_6"/>
    <property type="match status" value="1"/>
</dbReference>
<keyword evidence="3" id="KW-1185">Reference proteome</keyword>
<evidence type="ECO:0000313" key="3">
    <source>
        <dbReference type="Proteomes" id="UP001523216"/>
    </source>
</evidence>
<organism evidence="2 3">
    <name type="scientific">Paractinoplanes hotanensis</name>
    <dbReference type="NCBI Taxonomy" id="2906497"/>
    <lineage>
        <taxon>Bacteria</taxon>
        <taxon>Bacillati</taxon>
        <taxon>Actinomycetota</taxon>
        <taxon>Actinomycetes</taxon>
        <taxon>Micromonosporales</taxon>
        <taxon>Micromonosporaceae</taxon>
        <taxon>Paractinoplanes</taxon>
    </lineage>
</organism>
<protein>
    <submittedName>
        <fullName evidence="2">GNAT family N-acetyltransferase</fullName>
    </submittedName>
</protein>
<dbReference type="Gene3D" id="3.40.630.30">
    <property type="match status" value="1"/>
</dbReference>
<dbReference type="PANTHER" id="PTHR36174">
    <property type="entry name" value="LIPID II:GLYCINE GLYCYLTRANSFERASE"/>
    <property type="match status" value="1"/>
</dbReference>
<sequence>MTAALVGPAAREWKEALHRTRHDTYHLPGYVTLDAALCSGTPAAFWYSDGSRHLLLPLILREIPGTGLRDALSPYGYPGPISDAMPGDRDFWERACAAMLETLRDEGIVTAFVRMHPLLPAPLPLLARFGTMVHHGETVSMDLTVSLDEMWKQTRSDHRNHINRARRDGTEVVFDDWDRLDEWVAVYHDNMRRVGASDYYFFSREHLAAVHDVMGDRMHLAVALEDGEVVGGNTFFEHHGIATGYVSSTRRAPRRYADELLYDEVRRWCKARGDTVFHLGGGKGGEQDSLFSYKAGFSPRRHLFHTWRVVSDRMAYEDLVSAAGRDTGASGTFPPYR</sequence>
<dbReference type="EMBL" id="JAMQOL010000020">
    <property type="protein sequence ID" value="MCM4079199.1"/>
    <property type="molecule type" value="Genomic_DNA"/>
</dbReference>
<comment type="caution">
    <text evidence="2">The sequence shown here is derived from an EMBL/GenBank/DDBJ whole genome shotgun (WGS) entry which is preliminary data.</text>
</comment>
<accession>A0ABT0XZJ0</accession>
<reference evidence="2 3" key="1">
    <citation type="submission" date="2022-06" db="EMBL/GenBank/DDBJ databases">
        <title>Actinoplanes abujensis sp. nov., isolated from Nigerian arid soil.</title>
        <authorList>
            <person name="Ding P."/>
        </authorList>
    </citation>
    <scope>NUCLEOTIDE SEQUENCE [LARGE SCALE GENOMIC DNA]</scope>
    <source>
        <strain evidence="3">TRM88002</strain>
    </source>
</reference>
<dbReference type="PANTHER" id="PTHR36174:SF1">
    <property type="entry name" value="LIPID II:GLYCINE GLYCYLTRANSFERASE"/>
    <property type="match status" value="1"/>
</dbReference>
<dbReference type="RefSeq" id="WP_251799067.1">
    <property type="nucleotide sequence ID" value="NZ_JAMQOL010000020.1"/>
</dbReference>
<dbReference type="InterPro" id="IPR050644">
    <property type="entry name" value="PG_Glycine_Bridge_Synth"/>
</dbReference>
<dbReference type="SUPFAM" id="SSF55729">
    <property type="entry name" value="Acyl-CoA N-acyltransferases (Nat)"/>
    <property type="match status" value="1"/>
</dbReference>
<name>A0ABT0XZJ0_9ACTN</name>
<evidence type="ECO:0000259" key="1">
    <source>
        <dbReference type="Pfam" id="PF13480"/>
    </source>
</evidence>
<dbReference type="InterPro" id="IPR038740">
    <property type="entry name" value="BioF2-like_GNAT_dom"/>
</dbReference>
<evidence type="ECO:0000313" key="2">
    <source>
        <dbReference type="EMBL" id="MCM4079199.1"/>
    </source>
</evidence>
<feature type="domain" description="BioF2-like acetyltransferase" evidence="1">
    <location>
        <begin position="154"/>
        <end position="283"/>
    </location>
</feature>
<gene>
    <name evidence="2" type="ORF">LXN57_16615</name>
</gene>
<dbReference type="Proteomes" id="UP001523216">
    <property type="component" value="Unassembled WGS sequence"/>
</dbReference>